<dbReference type="PANTHER" id="PTHR21660">
    <property type="entry name" value="THIOESTERASE SUPERFAMILY MEMBER-RELATED"/>
    <property type="match status" value="1"/>
</dbReference>
<dbReference type="PANTHER" id="PTHR21660:SF1">
    <property type="entry name" value="ACYL-COENZYME A THIOESTERASE 13"/>
    <property type="match status" value="1"/>
</dbReference>
<evidence type="ECO:0000256" key="1">
    <source>
        <dbReference type="ARBA" id="ARBA00008324"/>
    </source>
</evidence>
<keyword evidence="6" id="KW-1185">Reference proteome</keyword>
<gene>
    <name evidence="5" type="ORF">P5G59_04675</name>
</gene>
<feature type="domain" description="Thioesterase" evidence="4">
    <location>
        <begin position="86"/>
        <end position="161"/>
    </location>
</feature>
<proteinExistence type="inferred from homology"/>
<dbReference type="InterPro" id="IPR006683">
    <property type="entry name" value="Thioestr_dom"/>
</dbReference>
<dbReference type="Pfam" id="PF03061">
    <property type="entry name" value="4HBT"/>
    <property type="match status" value="1"/>
</dbReference>
<dbReference type="InterPro" id="IPR003736">
    <property type="entry name" value="PAAI_dom"/>
</dbReference>
<dbReference type="InterPro" id="IPR039298">
    <property type="entry name" value="ACOT13"/>
</dbReference>
<dbReference type="InterPro" id="IPR029069">
    <property type="entry name" value="HotDog_dom_sf"/>
</dbReference>
<evidence type="ECO:0000313" key="5">
    <source>
        <dbReference type="EMBL" id="MDN4596424.1"/>
    </source>
</evidence>
<comment type="similarity">
    <text evidence="1">Belongs to the thioesterase PaaI family.</text>
</comment>
<dbReference type="RefSeq" id="WP_301216470.1">
    <property type="nucleotide sequence ID" value="NZ_JAROCB010000001.1"/>
</dbReference>
<name>A0ABT8IUD6_9MICO</name>
<evidence type="ECO:0000256" key="3">
    <source>
        <dbReference type="SAM" id="MobiDB-lite"/>
    </source>
</evidence>
<accession>A0ABT8IUD6</accession>
<reference evidence="5" key="1">
    <citation type="submission" date="2023-03" db="EMBL/GenBank/DDBJ databases">
        <title>MT1 and MT2 Draft Genomes of Novel Species.</title>
        <authorList>
            <person name="Venkateswaran K."/>
        </authorList>
    </citation>
    <scope>NUCLEOTIDE SEQUENCE</scope>
    <source>
        <strain evidence="5">F6_8S_P_1A</strain>
    </source>
</reference>
<dbReference type="EMBL" id="JAROCB010000001">
    <property type="protein sequence ID" value="MDN4596424.1"/>
    <property type="molecule type" value="Genomic_DNA"/>
</dbReference>
<dbReference type="CDD" id="cd03443">
    <property type="entry name" value="PaaI_thioesterase"/>
    <property type="match status" value="1"/>
</dbReference>
<protein>
    <submittedName>
        <fullName evidence="5">PaaI family thioesterase</fullName>
    </submittedName>
</protein>
<feature type="region of interest" description="Disordered" evidence="3">
    <location>
        <begin position="1"/>
        <end position="22"/>
    </location>
</feature>
<comment type="caution">
    <text evidence="5">The sequence shown here is derived from an EMBL/GenBank/DDBJ whole genome shotgun (WGS) entry which is preliminary data.</text>
</comment>
<feature type="compositionally biased region" description="Basic and acidic residues" evidence="3">
    <location>
        <begin position="10"/>
        <end position="19"/>
    </location>
</feature>
<organism evidence="5 6">
    <name type="scientific">Leifsonia virtsii</name>
    <dbReference type="NCBI Taxonomy" id="3035915"/>
    <lineage>
        <taxon>Bacteria</taxon>
        <taxon>Bacillati</taxon>
        <taxon>Actinomycetota</taxon>
        <taxon>Actinomycetes</taxon>
        <taxon>Micrococcales</taxon>
        <taxon>Microbacteriaceae</taxon>
        <taxon>Leifsonia</taxon>
    </lineage>
</organism>
<evidence type="ECO:0000313" key="6">
    <source>
        <dbReference type="Proteomes" id="UP001174210"/>
    </source>
</evidence>
<dbReference type="SUPFAM" id="SSF54637">
    <property type="entry name" value="Thioesterase/thiol ester dehydrase-isomerase"/>
    <property type="match status" value="1"/>
</dbReference>
<evidence type="ECO:0000256" key="2">
    <source>
        <dbReference type="ARBA" id="ARBA00022801"/>
    </source>
</evidence>
<keyword evidence="2" id="KW-0378">Hydrolase</keyword>
<evidence type="ECO:0000259" key="4">
    <source>
        <dbReference type="Pfam" id="PF03061"/>
    </source>
</evidence>
<sequence length="177" mass="18507">MSDAASEEAPTDHPTERTRTVTWEDPAPGVARMPAMTGLEYLRSMIRGELPPPPIAELMRMTLVAADPGTATFVCEPDESHYNPIGSVHGGFLCTVLDSALGCAVQTTLAQGQGYTSIEINVNYLRPVYAHSGSLTCTATVSKPGSRVAFADAVIADATGKPVATATGSLLVFPIGD</sequence>
<dbReference type="Gene3D" id="3.10.129.10">
    <property type="entry name" value="Hotdog Thioesterase"/>
    <property type="match status" value="1"/>
</dbReference>
<dbReference type="NCBIfam" id="TIGR00369">
    <property type="entry name" value="unchar_dom_1"/>
    <property type="match status" value="1"/>
</dbReference>
<dbReference type="Proteomes" id="UP001174210">
    <property type="component" value="Unassembled WGS sequence"/>
</dbReference>